<proteinExistence type="predicted"/>
<dbReference type="RefSeq" id="WP_090268684.1">
    <property type="nucleotide sequence ID" value="NZ_FOEP01000002.1"/>
</dbReference>
<sequence>MTLTNLIDLIAEVAAKRATLEGGTKEETPNAVIFMIAVILSGLWQRSFRFGQIGFVFHEIMRQPHGTRRP</sequence>
<organism evidence="1 2">
    <name type="scientific">Thalassovita taeanensis</name>
    <dbReference type="NCBI Taxonomy" id="657014"/>
    <lineage>
        <taxon>Bacteria</taxon>
        <taxon>Pseudomonadati</taxon>
        <taxon>Pseudomonadota</taxon>
        <taxon>Alphaproteobacteria</taxon>
        <taxon>Rhodobacterales</taxon>
        <taxon>Roseobacteraceae</taxon>
        <taxon>Thalassovita</taxon>
    </lineage>
</organism>
<accession>A0A1H9BFI4</accession>
<protein>
    <submittedName>
        <fullName evidence="1">Uncharacterized protein</fullName>
    </submittedName>
</protein>
<gene>
    <name evidence="1" type="ORF">SAMN04488092_102486</name>
</gene>
<dbReference type="STRING" id="657014.SAMN04488092_102486"/>
<reference evidence="1 2" key="1">
    <citation type="submission" date="2016-10" db="EMBL/GenBank/DDBJ databases">
        <authorList>
            <person name="de Groot N.N."/>
        </authorList>
    </citation>
    <scope>NUCLEOTIDE SEQUENCE [LARGE SCALE GENOMIC DNA]</scope>
    <source>
        <strain evidence="1 2">DSM 22007</strain>
    </source>
</reference>
<keyword evidence="2" id="KW-1185">Reference proteome</keyword>
<dbReference type="AlphaFoldDB" id="A0A1H9BFI4"/>
<evidence type="ECO:0000313" key="1">
    <source>
        <dbReference type="EMBL" id="SEP87501.1"/>
    </source>
</evidence>
<dbReference type="Proteomes" id="UP000198634">
    <property type="component" value="Unassembled WGS sequence"/>
</dbReference>
<evidence type="ECO:0000313" key="2">
    <source>
        <dbReference type="Proteomes" id="UP000198634"/>
    </source>
</evidence>
<name>A0A1H9BFI4_9RHOB</name>
<dbReference type="EMBL" id="FOEP01000002">
    <property type="protein sequence ID" value="SEP87501.1"/>
    <property type="molecule type" value="Genomic_DNA"/>
</dbReference>
<dbReference type="OrthoDB" id="7873609at2"/>